<reference evidence="1" key="2">
    <citation type="submission" date="2020-09" db="EMBL/GenBank/DDBJ databases">
        <authorList>
            <person name="Sun Q."/>
            <person name="Kim S."/>
        </authorList>
    </citation>
    <scope>NUCLEOTIDE SEQUENCE</scope>
    <source>
        <strain evidence="1">KCTC 42650</strain>
    </source>
</reference>
<proteinExistence type="predicted"/>
<dbReference type="InterPro" id="IPR029058">
    <property type="entry name" value="AB_hydrolase_fold"/>
</dbReference>
<reference evidence="1" key="1">
    <citation type="journal article" date="2014" name="Int. J. Syst. Evol. Microbiol.">
        <title>Complete genome sequence of Corynebacterium casei LMG S-19264T (=DSM 44701T), isolated from a smear-ripened cheese.</title>
        <authorList>
            <consortium name="US DOE Joint Genome Institute (JGI-PGF)"/>
            <person name="Walter F."/>
            <person name="Albersmeier A."/>
            <person name="Kalinowski J."/>
            <person name="Ruckert C."/>
        </authorList>
    </citation>
    <scope>NUCLEOTIDE SEQUENCE</scope>
    <source>
        <strain evidence="1">KCTC 42650</strain>
    </source>
</reference>
<gene>
    <name evidence="1" type="ORF">GCM10017056_37850</name>
</gene>
<dbReference type="Gene3D" id="3.40.50.1820">
    <property type="entry name" value="alpha/beta hydrolase"/>
    <property type="match status" value="1"/>
</dbReference>
<keyword evidence="2" id="KW-1185">Reference proteome</keyword>
<dbReference type="Proteomes" id="UP000626220">
    <property type="component" value="Unassembled WGS sequence"/>
</dbReference>
<dbReference type="EMBL" id="BNCJ01000014">
    <property type="protein sequence ID" value="GHF63023.1"/>
    <property type="molecule type" value="Genomic_DNA"/>
</dbReference>
<name>A0A8J3M904_9RHOB</name>
<dbReference type="Pfam" id="PF05990">
    <property type="entry name" value="DUF900"/>
    <property type="match status" value="1"/>
</dbReference>
<organism evidence="1 2">
    <name type="scientific">Seohaeicola zhoushanensis</name>
    <dbReference type="NCBI Taxonomy" id="1569283"/>
    <lineage>
        <taxon>Bacteria</taxon>
        <taxon>Pseudomonadati</taxon>
        <taxon>Pseudomonadota</taxon>
        <taxon>Alphaproteobacteria</taxon>
        <taxon>Rhodobacterales</taxon>
        <taxon>Roseobacteraceae</taxon>
        <taxon>Seohaeicola</taxon>
    </lineage>
</organism>
<dbReference type="RefSeq" id="WP_189681686.1">
    <property type="nucleotide sequence ID" value="NZ_BNCJ01000014.1"/>
</dbReference>
<accession>A0A8J3M904</accession>
<evidence type="ECO:0000313" key="2">
    <source>
        <dbReference type="Proteomes" id="UP000626220"/>
    </source>
</evidence>
<dbReference type="AlphaFoldDB" id="A0A8J3M904"/>
<dbReference type="SUPFAM" id="SSF53474">
    <property type="entry name" value="alpha/beta-Hydrolases"/>
    <property type="match status" value="1"/>
</dbReference>
<sequence length="307" mass="33205">MPLIRINAHDDVPRLHRGHATLDRELALRGGSGPAVVMIHGYSYRPGDLRHCPHRSLLSMTPDDGDAGWPRQLGFGGGHDNEGLAIAFGWDARGKPRVARLRALSAGRALAHLVTALKRLDPGRPVHVVAHSMGVEVALEALHHLAPGAIGRILSLTGAAYVSRSRAALDTPAGRTAEFVNVTSRENDLFDFLFERLIPAPRRGDRAIGHGLVAANAVTLQIDCSETLGHLDRLGAPVGTPDRLICHWSAYARPGLLQLYNALLRRPERWTLDLLRAGLPPEPASRWSRLLPAFPVALPLPGPQKAA</sequence>
<evidence type="ECO:0000313" key="1">
    <source>
        <dbReference type="EMBL" id="GHF63023.1"/>
    </source>
</evidence>
<protein>
    <submittedName>
        <fullName evidence="1">Uncharacterized protein</fullName>
    </submittedName>
</protein>
<dbReference type="InterPro" id="IPR010297">
    <property type="entry name" value="DUF900_hydrolase"/>
</dbReference>
<comment type="caution">
    <text evidence="1">The sequence shown here is derived from an EMBL/GenBank/DDBJ whole genome shotgun (WGS) entry which is preliminary data.</text>
</comment>